<keyword evidence="7" id="KW-1185">Reference proteome</keyword>
<dbReference type="Pfam" id="PF04828">
    <property type="entry name" value="GFA"/>
    <property type="match status" value="1"/>
</dbReference>
<evidence type="ECO:0000313" key="6">
    <source>
        <dbReference type="EMBL" id="MFC2924929.1"/>
    </source>
</evidence>
<sequence>MAYEGGCGCGAVRYRAVGDPKFVANCHCASCRHHTGAAFSTWAGFRDDQVEWTGDRSLHESSPGVRRGFCAKCGTPLSYQGEKWPGETHLTLGSLDDPAALTPKGDAFAAEALDWSKPRA</sequence>
<dbReference type="PANTHER" id="PTHR33337">
    <property type="entry name" value="GFA DOMAIN-CONTAINING PROTEIN"/>
    <property type="match status" value="1"/>
</dbReference>
<evidence type="ECO:0000256" key="1">
    <source>
        <dbReference type="ARBA" id="ARBA00005495"/>
    </source>
</evidence>
<evidence type="ECO:0000256" key="3">
    <source>
        <dbReference type="ARBA" id="ARBA00022833"/>
    </source>
</evidence>
<evidence type="ECO:0000259" key="5">
    <source>
        <dbReference type="PROSITE" id="PS51891"/>
    </source>
</evidence>
<dbReference type="RefSeq" id="WP_343163814.1">
    <property type="nucleotide sequence ID" value="NZ_JBHRSV010000001.1"/>
</dbReference>
<dbReference type="InterPro" id="IPR006913">
    <property type="entry name" value="CENP-V/GFA"/>
</dbReference>
<name>A0ABV6ZU27_9PROT</name>
<comment type="caution">
    <text evidence="6">The sequence shown here is derived from an EMBL/GenBank/DDBJ whole genome shotgun (WGS) entry which is preliminary data.</text>
</comment>
<protein>
    <submittedName>
        <fullName evidence="6">GFA family protein</fullName>
    </submittedName>
</protein>
<dbReference type="SUPFAM" id="SSF51316">
    <property type="entry name" value="Mss4-like"/>
    <property type="match status" value="1"/>
</dbReference>
<dbReference type="PANTHER" id="PTHR33337:SF40">
    <property type="entry name" value="CENP-V_GFA DOMAIN-CONTAINING PROTEIN-RELATED"/>
    <property type="match status" value="1"/>
</dbReference>
<accession>A0ABV6ZU27</accession>
<comment type="similarity">
    <text evidence="1">Belongs to the Gfa family.</text>
</comment>
<evidence type="ECO:0000313" key="7">
    <source>
        <dbReference type="Proteomes" id="UP001595379"/>
    </source>
</evidence>
<proteinExistence type="inferred from homology"/>
<dbReference type="EMBL" id="JBHRSV010000001">
    <property type="protein sequence ID" value="MFC2924929.1"/>
    <property type="molecule type" value="Genomic_DNA"/>
</dbReference>
<keyword evidence="2" id="KW-0479">Metal-binding</keyword>
<feature type="domain" description="CENP-V/GFA" evidence="5">
    <location>
        <begin position="3"/>
        <end position="114"/>
    </location>
</feature>
<evidence type="ECO:0000256" key="4">
    <source>
        <dbReference type="ARBA" id="ARBA00023239"/>
    </source>
</evidence>
<reference evidence="7" key="1">
    <citation type="journal article" date="2019" name="Int. J. Syst. Evol. Microbiol.">
        <title>The Global Catalogue of Microorganisms (GCM) 10K type strain sequencing project: providing services to taxonomists for standard genome sequencing and annotation.</title>
        <authorList>
            <consortium name="The Broad Institute Genomics Platform"/>
            <consortium name="The Broad Institute Genome Sequencing Center for Infectious Disease"/>
            <person name="Wu L."/>
            <person name="Ma J."/>
        </authorList>
    </citation>
    <scope>NUCLEOTIDE SEQUENCE [LARGE SCALE GENOMIC DNA]</scope>
    <source>
        <strain evidence="7">KCTC 52487</strain>
    </source>
</reference>
<dbReference type="Gene3D" id="3.90.1590.10">
    <property type="entry name" value="glutathione-dependent formaldehyde- activating enzyme (gfa)"/>
    <property type="match status" value="1"/>
</dbReference>
<dbReference type="PROSITE" id="PS51891">
    <property type="entry name" value="CENP_V_GFA"/>
    <property type="match status" value="1"/>
</dbReference>
<dbReference type="Proteomes" id="UP001595379">
    <property type="component" value="Unassembled WGS sequence"/>
</dbReference>
<dbReference type="InterPro" id="IPR011057">
    <property type="entry name" value="Mss4-like_sf"/>
</dbReference>
<keyword evidence="4" id="KW-0456">Lyase</keyword>
<keyword evidence="3" id="KW-0862">Zinc</keyword>
<organism evidence="6 7">
    <name type="scientific">Hyphobacterium vulgare</name>
    <dbReference type="NCBI Taxonomy" id="1736751"/>
    <lineage>
        <taxon>Bacteria</taxon>
        <taxon>Pseudomonadati</taxon>
        <taxon>Pseudomonadota</taxon>
        <taxon>Alphaproteobacteria</taxon>
        <taxon>Maricaulales</taxon>
        <taxon>Maricaulaceae</taxon>
        <taxon>Hyphobacterium</taxon>
    </lineage>
</organism>
<gene>
    <name evidence="6" type="ORF">ACFOOR_02295</name>
</gene>
<evidence type="ECO:0000256" key="2">
    <source>
        <dbReference type="ARBA" id="ARBA00022723"/>
    </source>
</evidence>